<proteinExistence type="predicted"/>
<dbReference type="EMBL" id="CM056744">
    <property type="protein sequence ID" value="KAJ8667011.1"/>
    <property type="molecule type" value="Genomic_DNA"/>
</dbReference>
<evidence type="ECO:0000313" key="2">
    <source>
        <dbReference type="Proteomes" id="UP001239111"/>
    </source>
</evidence>
<reference evidence="1" key="1">
    <citation type="submission" date="2023-04" db="EMBL/GenBank/DDBJ databases">
        <title>A chromosome-level genome assembly of the parasitoid wasp Eretmocerus hayati.</title>
        <authorList>
            <person name="Zhong Y."/>
            <person name="Liu S."/>
            <person name="Liu Y."/>
        </authorList>
    </citation>
    <scope>NUCLEOTIDE SEQUENCE</scope>
    <source>
        <strain evidence="1">ZJU_SS_LIU_2023</strain>
    </source>
</reference>
<dbReference type="Proteomes" id="UP001239111">
    <property type="component" value="Chromosome 4"/>
</dbReference>
<accession>A0ACC2N7F5</accession>
<sequence>MWATYGPSSTSGLNTPRPQPLPRPHSEAMLPRKSPMLPYGPALQPDDYSSASNSSIWSIEAIPSDNNRDLLDVNSEEISAEPSSAYPSAEGYPSRLSCSLQLEDTKEESGETAAGPLGPSLCLSFLPPL</sequence>
<protein>
    <submittedName>
        <fullName evidence="1">Uncharacterized protein</fullName>
    </submittedName>
</protein>
<gene>
    <name evidence="1" type="ORF">QAD02_008673</name>
</gene>
<organism evidence="1 2">
    <name type="scientific">Eretmocerus hayati</name>
    <dbReference type="NCBI Taxonomy" id="131215"/>
    <lineage>
        <taxon>Eukaryota</taxon>
        <taxon>Metazoa</taxon>
        <taxon>Ecdysozoa</taxon>
        <taxon>Arthropoda</taxon>
        <taxon>Hexapoda</taxon>
        <taxon>Insecta</taxon>
        <taxon>Pterygota</taxon>
        <taxon>Neoptera</taxon>
        <taxon>Endopterygota</taxon>
        <taxon>Hymenoptera</taxon>
        <taxon>Apocrita</taxon>
        <taxon>Proctotrupomorpha</taxon>
        <taxon>Chalcidoidea</taxon>
        <taxon>Aphelinidae</taxon>
        <taxon>Aphelininae</taxon>
        <taxon>Eretmocerus</taxon>
    </lineage>
</organism>
<evidence type="ECO:0000313" key="1">
    <source>
        <dbReference type="EMBL" id="KAJ8667011.1"/>
    </source>
</evidence>
<name>A0ACC2N7F5_9HYME</name>
<keyword evidence="2" id="KW-1185">Reference proteome</keyword>
<comment type="caution">
    <text evidence="1">The sequence shown here is derived from an EMBL/GenBank/DDBJ whole genome shotgun (WGS) entry which is preliminary data.</text>
</comment>